<accession>A0A544T2Z9</accession>
<dbReference type="PANTHER" id="PTHR30383">
    <property type="entry name" value="THIOESTERASE 1/PROTEASE 1/LYSOPHOSPHOLIPASE L1"/>
    <property type="match status" value="1"/>
</dbReference>
<dbReference type="Pfam" id="PF13472">
    <property type="entry name" value="Lipase_GDSL_2"/>
    <property type="match status" value="1"/>
</dbReference>
<dbReference type="AlphaFoldDB" id="A0A544T2Z9"/>
<dbReference type="Proteomes" id="UP000317316">
    <property type="component" value="Unassembled WGS sequence"/>
</dbReference>
<comment type="caution">
    <text evidence="2">The sequence shown here is derived from an EMBL/GenBank/DDBJ whole genome shotgun (WGS) entry which is preliminary data.</text>
</comment>
<dbReference type="GO" id="GO:0004622">
    <property type="term" value="F:phosphatidylcholine lysophospholipase activity"/>
    <property type="evidence" value="ECO:0007669"/>
    <property type="project" value="TreeGrafter"/>
</dbReference>
<dbReference type="SUPFAM" id="SSF52266">
    <property type="entry name" value="SGNH hydrolase"/>
    <property type="match status" value="1"/>
</dbReference>
<evidence type="ECO:0000313" key="2">
    <source>
        <dbReference type="EMBL" id="TQR11808.1"/>
    </source>
</evidence>
<feature type="domain" description="SGNH hydrolase-type esterase" evidence="1">
    <location>
        <begin position="49"/>
        <end position="247"/>
    </location>
</feature>
<evidence type="ECO:0000313" key="3">
    <source>
        <dbReference type="Proteomes" id="UP000317316"/>
    </source>
</evidence>
<dbReference type="InterPro" id="IPR051532">
    <property type="entry name" value="Ester_Hydrolysis_Enzymes"/>
</dbReference>
<sequence>MGTYAYYRMGEGGLIVKKILSFVLVGALALSSVWTPNAQAESKKVDYVALGDSLAAGHTPYGIKVGRGFTDIISEELAKKDLLASFNKDFAMTGETSVGLLETLKRTEVQQALKEAELVTIISGANDFIDEMYNPEDESINTDLATASAMLNKVAGNLTAAIQQVKALNPEADVYLFGYYFPLPHIADNGVKQQLKLAFSFVNSRMAEIAKRENVHFVEIATAFDVNGTAFLENPKDIHPNEAGYQVLADQFLKNYLMPVQAPTNIPKVMWGKTELKIGQIGKVTILQDTYLMKIENDGSLSTIRTLKKGEEYRVYSYKGQQNGLYGLGGSSFVQKNTAIRYETPSKAKLALLQKKN</sequence>
<organism evidence="2 3">
    <name type="scientific">Psychrobacillus lasiicapitis</name>
    <dbReference type="NCBI Taxonomy" id="1636719"/>
    <lineage>
        <taxon>Bacteria</taxon>
        <taxon>Bacillati</taxon>
        <taxon>Bacillota</taxon>
        <taxon>Bacilli</taxon>
        <taxon>Bacillales</taxon>
        <taxon>Bacillaceae</taxon>
        <taxon>Psychrobacillus</taxon>
    </lineage>
</organism>
<proteinExistence type="predicted"/>
<dbReference type="InterPro" id="IPR036514">
    <property type="entry name" value="SGNH_hydro_sf"/>
</dbReference>
<evidence type="ECO:0000259" key="1">
    <source>
        <dbReference type="Pfam" id="PF13472"/>
    </source>
</evidence>
<keyword evidence="3" id="KW-1185">Reference proteome</keyword>
<gene>
    <name evidence="2" type="ORF">FG382_14440</name>
</gene>
<dbReference type="EMBL" id="VDGH01000008">
    <property type="protein sequence ID" value="TQR11808.1"/>
    <property type="molecule type" value="Genomic_DNA"/>
</dbReference>
<dbReference type="InterPro" id="IPR013830">
    <property type="entry name" value="SGNH_hydro"/>
</dbReference>
<dbReference type="OrthoDB" id="1815486at2"/>
<dbReference type="Gene3D" id="3.40.50.1110">
    <property type="entry name" value="SGNH hydrolase"/>
    <property type="match status" value="1"/>
</dbReference>
<protein>
    <recommendedName>
        <fullName evidence="1">SGNH hydrolase-type esterase domain-containing protein</fullName>
    </recommendedName>
</protein>
<dbReference type="PANTHER" id="PTHR30383:SF27">
    <property type="entry name" value="SPORE GERMINATION LIPASE LIPC"/>
    <property type="match status" value="1"/>
</dbReference>
<reference evidence="2 3" key="1">
    <citation type="submission" date="2019-05" db="EMBL/GenBank/DDBJ databases">
        <title>Psychrobacillus vulpis sp. nov., a new species isolated from feces of a red fox that inhabits in The Tablas de Daimiel Natural Park, Albacete, Spain.</title>
        <authorList>
            <person name="Rodriguez M."/>
            <person name="Reina J.C."/>
            <person name="Bejar V."/>
            <person name="Llamas I."/>
        </authorList>
    </citation>
    <scope>NUCLEOTIDE SEQUENCE [LARGE SCALE GENOMIC DNA]</scope>
    <source>
        <strain evidence="2 3">NEAU-3TGS17</strain>
    </source>
</reference>
<name>A0A544T2Z9_9BACI</name>